<accession>A0A916YKE2</accession>
<proteinExistence type="inferred from homology"/>
<feature type="transmembrane region" description="Helical" evidence="7">
    <location>
        <begin position="12"/>
        <end position="34"/>
    </location>
</feature>
<evidence type="ECO:0000313" key="10">
    <source>
        <dbReference type="Proteomes" id="UP000612456"/>
    </source>
</evidence>
<dbReference type="InterPro" id="IPR035906">
    <property type="entry name" value="MetI-like_sf"/>
</dbReference>
<evidence type="ECO:0000256" key="5">
    <source>
        <dbReference type="ARBA" id="ARBA00022989"/>
    </source>
</evidence>
<dbReference type="GO" id="GO:0005886">
    <property type="term" value="C:plasma membrane"/>
    <property type="evidence" value="ECO:0007669"/>
    <property type="project" value="UniProtKB-SubCell"/>
</dbReference>
<dbReference type="AlphaFoldDB" id="A0A916YKE2"/>
<name>A0A916YKE2_9BACL</name>
<keyword evidence="2 7" id="KW-0813">Transport</keyword>
<keyword evidence="4 7" id="KW-0812">Transmembrane</keyword>
<keyword evidence="5 7" id="KW-1133">Transmembrane helix</keyword>
<sequence>MIKQMNAEKAYQVVITILILLVSLSALLPLIYVLSTSLVSEQEYIQREGFVFIPRHPTIEPYKQLFGEIQFMNAFGISVARTVLGTLLILTLTSITAYTLSRKDIPGRNLLIWSVLVTILFTAGLIPNFLVVSDLHLKDTFWAMVIPGAIDSWSVLVLKQFFENIPRETEESAIIDGANELQLMSRIMLPMSLPVLAALGLFAAVGHWNAWFDAFIYISDTHLHPLQLFIHNLFVSSSPTALVGGNMSVNPVHRVSDETMKMALVVAGTLPILCVYPFLQKYFTKGMYLGAVKG</sequence>
<comment type="caution">
    <text evidence="9">The sequence shown here is derived from an EMBL/GenBank/DDBJ whole genome shotgun (WGS) entry which is preliminary data.</text>
</comment>
<evidence type="ECO:0000256" key="4">
    <source>
        <dbReference type="ARBA" id="ARBA00022692"/>
    </source>
</evidence>
<dbReference type="RefSeq" id="WP_229749984.1">
    <property type="nucleotide sequence ID" value="NZ_BMHP01000001.1"/>
</dbReference>
<dbReference type="PROSITE" id="PS50928">
    <property type="entry name" value="ABC_TM1"/>
    <property type="match status" value="1"/>
</dbReference>
<evidence type="ECO:0000256" key="2">
    <source>
        <dbReference type="ARBA" id="ARBA00022448"/>
    </source>
</evidence>
<feature type="domain" description="ABC transmembrane type-1" evidence="8">
    <location>
        <begin position="75"/>
        <end position="279"/>
    </location>
</feature>
<dbReference type="SUPFAM" id="SSF161098">
    <property type="entry name" value="MetI-like"/>
    <property type="match status" value="1"/>
</dbReference>
<feature type="transmembrane region" description="Helical" evidence="7">
    <location>
        <begin position="74"/>
        <end position="98"/>
    </location>
</feature>
<dbReference type="PANTHER" id="PTHR43744">
    <property type="entry name" value="ABC TRANSPORTER PERMEASE PROTEIN MG189-RELATED-RELATED"/>
    <property type="match status" value="1"/>
</dbReference>
<comment type="similarity">
    <text evidence="7">Belongs to the binding-protein-dependent transport system permease family.</text>
</comment>
<keyword evidence="10" id="KW-1185">Reference proteome</keyword>
<protein>
    <submittedName>
        <fullName evidence="9">Protein LplC</fullName>
    </submittedName>
</protein>
<keyword evidence="6 7" id="KW-0472">Membrane</keyword>
<dbReference type="GO" id="GO:0055085">
    <property type="term" value="P:transmembrane transport"/>
    <property type="evidence" value="ECO:0007669"/>
    <property type="project" value="InterPro"/>
</dbReference>
<organism evidence="9 10">
    <name type="scientific">Paenibacillus nasutitermitis</name>
    <dbReference type="NCBI Taxonomy" id="1652958"/>
    <lineage>
        <taxon>Bacteria</taxon>
        <taxon>Bacillati</taxon>
        <taxon>Bacillota</taxon>
        <taxon>Bacilli</taxon>
        <taxon>Bacillales</taxon>
        <taxon>Paenibacillaceae</taxon>
        <taxon>Paenibacillus</taxon>
    </lineage>
</organism>
<feature type="transmembrane region" description="Helical" evidence="7">
    <location>
        <begin position="261"/>
        <end position="279"/>
    </location>
</feature>
<dbReference type="Proteomes" id="UP000612456">
    <property type="component" value="Unassembled WGS sequence"/>
</dbReference>
<evidence type="ECO:0000256" key="3">
    <source>
        <dbReference type="ARBA" id="ARBA00022475"/>
    </source>
</evidence>
<feature type="transmembrane region" description="Helical" evidence="7">
    <location>
        <begin position="228"/>
        <end position="249"/>
    </location>
</feature>
<evidence type="ECO:0000256" key="7">
    <source>
        <dbReference type="RuleBase" id="RU363032"/>
    </source>
</evidence>
<evidence type="ECO:0000259" key="8">
    <source>
        <dbReference type="PROSITE" id="PS50928"/>
    </source>
</evidence>
<dbReference type="Pfam" id="PF00528">
    <property type="entry name" value="BPD_transp_1"/>
    <property type="match status" value="1"/>
</dbReference>
<comment type="subcellular location">
    <subcellularLocation>
        <location evidence="1 7">Cell membrane</location>
        <topology evidence="1 7">Multi-pass membrane protein</topology>
    </subcellularLocation>
</comment>
<evidence type="ECO:0000256" key="6">
    <source>
        <dbReference type="ARBA" id="ARBA00023136"/>
    </source>
</evidence>
<dbReference type="InterPro" id="IPR000515">
    <property type="entry name" value="MetI-like"/>
</dbReference>
<reference evidence="9" key="1">
    <citation type="journal article" date="2014" name="Int. J. Syst. Evol. Microbiol.">
        <title>Complete genome sequence of Corynebacterium casei LMG S-19264T (=DSM 44701T), isolated from a smear-ripened cheese.</title>
        <authorList>
            <consortium name="US DOE Joint Genome Institute (JGI-PGF)"/>
            <person name="Walter F."/>
            <person name="Albersmeier A."/>
            <person name="Kalinowski J."/>
            <person name="Ruckert C."/>
        </authorList>
    </citation>
    <scope>NUCLEOTIDE SEQUENCE</scope>
    <source>
        <strain evidence="9">CGMCC 1.15178</strain>
    </source>
</reference>
<feature type="transmembrane region" description="Helical" evidence="7">
    <location>
        <begin position="187"/>
        <end position="208"/>
    </location>
</feature>
<reference evidence="9" key="2">
    <citation type="submission" date="2020-09" db="EMBL/GenBank/DDBJ databases">
        <authorList>
            <person name="Sun Q."/>
            <person name="Zhou Y."/>
        </authorList>
    </citation>
    <scope>NUCLEOTIDE SEQUENCE</scope>
    <source>
        <strain evidence="9">CGMCC 1.15178</strain>
    </source>
</reference>
<dbReference type="CDD" id="cd06261">
    <property type="entry name" value="TM_PBP2"/>
    <property type="match status" value="1"/>
</dbReference>
<evidence type="ECO:0000313" key="9">
    <source>
        <dbReference type="EMBL" id="GGD48504.1"/>
    </source>
</evidence>
<dbReference type="Gene3D" id="1.10.3720.10">
    <property type="entry name" value="MetI-like"/>
    <property type="match status" value="1"/>
</dbReference>
<keyword evidence="3" id="KW-1003">Cell membrane</keyword>
<gene>
    <name evidence="9" type="primary">lplC</name>
    <name evidence="9" type="ORF">GCM10010911_02520</name>
</gene>
<feature type="transmembrane region" description="Helical" evidence="7">
    <location>
        <begin position="141"/>
        <end position="158"/>
    </location>
</feature>
<dbReference type="EMBL" id="BMHP01000001">
    <property type="protein sequence ID" value="GGD48504.1"/>
    <property type="molecule type" value="Genomic_DNA"/>
</dbReference>
<feature type="transmembrane region" description="Helical" evidence="7">
    <location>
        <begin position="110"/>
        <end position="129"/>
    </location>
</feature>
<dbReference type="PANTHER" id="PTHR43744:SF9">
    <property type="entry name" value="POLYGALACTURONAN_RHAMNOGALACTURONAN TRANSPORT SYSTEM PERMEASE PROTEIN YTCP"/>
    <property type="match status" value="1"/>
</dbReference>
<evidence type="ECO:0000256" key="1">
    <source>
        <dbReference type="ARBA" id="ARBA00004651"/>
    </source>
</evidence>